<evidence type="ECO:0000256" key="1">
    <source>
        <dbReference type="SAM" id="MobiDB-lite"/>
    </source>
</evidence>
<name>A0A4V5ZZL9_STECR</name>
<dbReference type="GO" id="GO:0005740">
    <property type="term" value="C:mitochondrial envelope"/>
    <property type="evidence" value="ECO:0007669"/>
    <property type="project" value="TreeGrafter"/>
</dbReference>
<keyword evidence="3" id="KW-1185">Reference proteome</keyword>
<dbReference type="Gene3D" id="1.25.40.10">
    <property type="entry name" value="Tetratricopeptide repeat domain"/>
    <property type="match status" value="1"/>
</dbReference>
<organism evidence="2 3">
    <name type="scientific">Steinernema carpocapsae</name>
    <name type="common">Entomopathogenic nematode</name>
    <dbReference type="NCBI Taxonomy" id="34508"/>
    <lineage>
        <taxon>Eukaryota</taxon>
        <taxon>Metazoa</taxon>
        <taxon>Ecdysozoa</taxon>
        <taxon>Nematoda</taxon>
        <taxon>Chromadorea</taxon>
        <taxon>Rhabditida</taxon>
        <taxon>Tylenchina</taxon>
        <taxon>Panagrolaimomorpha</taxon>
        <taxon>Strongyloidoidea</taxon>
        <taxon>Steinernematidae</taxon>
        <taxon>Steinernema</taxon>
    </lineage>
</organism>
<feature type="region of interest" description="Disordered" evidence="1">
    <location>
        <begin position="195"/>
        <end position="217"/>
    </location>
</feature>
<dbReference type="GO" id="GO:0016020">
    <property type="term" value="C:membrane"/>
    <property type="evidence" value="ECO:0007669"/>
    <property type="project" value="TreeGrafter"/>
</dbReference>
<gene>
    <name evidence="2" type="ORF">L596_024154</name>
</gene>
<dbReference type="Pfam" id="PF14559">
    <property type="entry name" value="TPR_19"/>
    <property type="match status" value="1"/>
</dbReference>
<dbReference type="GO" id="GO:0005829">
    <property type="term" value="C:cytosol"/>
    <property type="evidence" value="ECO:0007669"/>
    <property type="project" value="TreeGrafter"/>
</dbReference>
<reference evidence="2 3" key="2">
    <citation type="journal article" date="2019" name="G3 (Bethesda)">
        <title>Hybrid Assembly of the Genome of the Entomopathogenic Nematode Steinernema carpocapsae Identifies the X-Chromosome.</title>
        <authorList>
            <person name="Serra L."/>
            <person name="Macchietto M."/>
            <person name="Macias-Munoz A."/>
            <person name="McGill C.J."/>
            <person name="Rodriguez I.M."/>
            <person name="Rodriguez B."/>
            <person name="Murad R."/>
            <person name="Mortazavi A."/>
        </authorList>
    </citation>
    <scope>NUCLEOTIDE SEQUENCE [LARGE SCALE GENOMIC DNA]</scope>
    <source>
        <strain evidence="2 3">ALL</strain>
    </source>
</reference>
<protein>
    <submittedName>
        <fullName evidence="2">Uncharacterized protein</fullName>
    </submittedName>
</protein>
<evidence type="ECO:0000313" key="3">
    <source>
        <dbReference type="Proteomes" id="UP000298663"/>
    </source>
</evidence>
<dbReference type="GO" id="GO:0044183">
    <property type="term" value="F:protein folding chaperone"/>
    <property type="evidence" value="ECO:0007669"/>
    <property type="project" value="TreeGrafter"/>
</dbReference>
<dbReference type="PANTHER" id="PTHR46512">
    <property type="entry name" value="PEPTIDYLPROLYL ISOMERASE"/>
    <property type="match status" value="1"/>
</dbReference>
<evidence type="ECO:0000313" key="2">
    <source>
        <dbReference type="EMBL" id="TKR68125.1"/>
    </source>
</evidence>
<dbReference type="Proteomes" id="UP000298663">
    <property type="component" value="Unassembled WGS sequence"/>
</dbReference>
<accession>A0A4V5ZZL9</accession>
<dbReference type="PANTHER" id="PTHR46512:SF1">
    <property type="entry name" value="PEPTIDYLPROLYL ISOMERASE"/>
    <property type="match status" value="1"/>
</dbReference>
<dbReference type="SUPFAM" id="SSF48452">
    <property type="entry name" value="TPR-like"/>
    <property type="match status" value="1"/>
</dbReference>
<dbReference type="STRING" id="34508.A0A4V5ZZL9"/>
<proteinExistence type="predicted"/>
<sequence length="217" mass="24517">MTARTVAQDKEVLEKANKLKDEANMFYSKQDYVNAANCYHRCLLLAKSCGVTPVAEMMVSAFTSDDSEAERVARGPEKSESDERAPLQTAVSEVVSKCYNNLAACILARSDRKPSDYERAIEYCKKVLTSDADNEKALYRSGIAYMRMEKYSKAVEFLSKCPNNRDAALQINACEQKLREDRRARDEAIRKNFAKAHAREDAQRNNRNPPSNGNLLQ</sequence>
<feature type="compositionally biased region" description="Polar residues" evidence="1">
    <location>
        <begin position="205"/>
        <end position="217"/>
    </location>
</feature>
<dbReference type="AlphaFoldDB" id="A0A4V5ZZL9"/>
<dbReference type="OrthoDB" id="433738at2759"/>
<dbReference type="GO" id="GO:0012505">
    <property type="term" value="C:endomembrane system"/>
    <property type="evidence" value="ECO:0007669"/>
    <property type="project" value="TreeGrafter"/>
</dbReference>
<dbReference type="InterPro" id="IPR050754">
    <property type="entry name" value="FKBP4/5/8-like"/>
</dbReference>
<dbReference type="InterPro" id="IPR011990">
    <property type="entry name" value="TPR-like_helical_dom_sf"/>
</dbReference>
<dbReference type="InterPro" id="IPR019734">
    <property type="entry name" value="TPR_rpt"/>
</dbReference>
<dbReference type="GO" id="GO:0043066">
    <property type="term" value="P:negative regulation of apoptotic process"/>
    <property type="evidence" value="ECO:0007669"/>
    <property type="project" value="TreeGrafter"/>
</dbReference>
<dbReference type="EMBL" id="AZBU02000008">
    <property type="protein sequence ID" value="TKR68125.1"/>
    <property type="molecule type" value="Genomic_DNA"/>
</dbReference>
<comment type="caution">
    <text evidence="2">The sequence shown here is derived from an EMBL/GenBank/DDBJ whole genome shotgun (WGS) entry which is preliminary data.</text>
</comment>
<reference evidence="2 3" key="1">
    <citation type="journal article" date="2015" name="Genome Biol.">
        <title>Comparative genomics of Steinernema reveals deeply conserved gene regulatory networks.</title>
        <authorList>
            <person name="Dillman A.R."/>
            <person name="Macchietto M."/>
            <person name="Porter C.F."/>
            <person name="Rogers A."/>
            <person name="Williams B."/>
            <person name="Antoshechkin I."/>
            <person name="Lee M.M."/>
            <person name="Goodwin Z."/>
            <person name="Lu X."/>
            <person name="Lewis E.E."/>
            <person name="Goodrich-Blair H."/>
            <person name="Stock S.P."/>
            <person name="Adams B.J."/>
            <person name="Sternberg P.W."/>
            <person name="Mortazavi A."/>
        </authorList>
    </citation>
    <scope>NUCLEOTIDE SEQUENCE [LARGE SCALE GENOMIC DNA]</scope>
    <source>
        <strain evidence="2 3">ALL</strain>
    </source>
</reference>
<dbReference type="SMART" id="SM00028">
    <property type="entry name" value="TPR"/>
    <property type="match status" value="3"/>
</dbReference>